<dbReference type="HAMAP" id="MF_01201">
    <property type="entry name" value="Ala_racemase"/>
    <property type="match status" value="1"/>
</dbReference>
<evidence type="ECO:0000256" key="5">
    <source>
        <dbReference type="PIRSR" id="PIRSR600821-50"/>
    </source>
</evidence>
<dbReference type="SMART" id="SM01005">
    <property type="entry name" value="Ala_racemase_C"/>
    <property type="match status" value="1"/>
</dbReference>
<dbReference type="Pfam" id="PF00842">
    <property type="entry name" value="Ala_racemase_C"/>
    <property type="match status" value="1"/>
</dbReference>
<feature type="binding site" evidence="4 6">
    <location>
        <position position="299"/>
    </location>
    <ligand>
        <name>substrate</name>
    </ligand>
</feature>
<protein>
    <recommendedName>
        <fullName evidence="4">Alanine racemase</fullName>
        <ecNumber evidence="4">5.1.1.1</ecNumber>
    </recommendedName>
</protein>
<keyword evidence="2 4" id="KW-0663">Pyridoxal phosphate</keyword>
<dbReference type="InterPro" id="IPR020622">
    <property type="entry name" value="Ala_racemase_pyridoxalP-BS"/>
</dbReference>
<comment type="cofactor">
    <cofactor evidence="1 4 5">
        <name>pyridoxal 5'-phosphate</name>
        <dbReference type="ChEBI" id="CHEBI:597326"/>
    </cofactor>
</comment>
<dbReference type="AlphaFoldDB" id="A0A1L7D4W9"/>
<comment type="function">
    <text evidence="4">Catalyzes the interconversion of L-alanine and D-alanine. May also act on other amino acids.</text>
</comment>
<dbReference type="OrthoDB" id="9813814at2"/>
<dbReference type="InterPro" id="IPR029066">
    <property type="entry name" value="PLP-binding_barrel"/>
</dbReference>
<evidence type="ECO:0000256" key="4">
    <source>
        <dbReference type="HAMAP-Rule" id="MF_01201"/>
    </source>
</evidence>
<dbReference type="Gene3D" id="3.20.20.10">
    <property type="entry name" value="Alanine racemase"/>
    <property type="match status" value="1"/>
</dbReference>
<accession>A0A1L7D4W9</accession>
<dbReference type="GO" id="GO:0009252">
    <property type="term" value="P:peptidoglycan biosynthetic process"/>
    <property type="evidence" value="ECO:0007669"/>
    <property type="project" value="TreeGrafter"/>
</dbReference>
<dbReference type="NCBIfam" id="TIGR00492">
    <property type="entry name" value="alr"/>
    <property type="match status" value="1"/>
</dbReference>
<dbReference type="SUPFAM" id="SSF50621">
    <property type="entry name" value="Alanine racemase C-terminal domain-like"/>
    <property type="match status" value="1"/>
</dbReference>
<dbReference type="RefSeq" id="WP_075735497.1">
    <property type="nucleotide sequence ID" value="NZ_CP009249.1"/>
</dbReference>
<evidence type="ECO:0000313" key="8">
    <source>
        <dbReference type="EMBL" id="APT93194.1"/>
    </source>
</evidence>
<dbReference type="InterPro" id="IPR001608">
    <property type="entry name" value="Ala_racemase_N"/>
</dbReference>
<dbReference type="Pfam" id="PF01168">
    <property type="entry name" value="Ala_racemase_N"/>
    <property type="match status" value="1"/>
</dbReference>
<dbReference type="FunFam" id="3.20.20.10:FF:000002">
    <property type="entry name" value="Alanine racemase"/>
    <property type="match status" value="1"/>
</dbReference>
<feature type="active site" description="Proton acceptor; specific for L-alanine" evidence="4">
    <location>
        <position position="251"/>
    </location>
</feature>
<dbReference type="PANTHER" id="PTHR30511">
    <property type="entry name" value="ALANINE RACEMASE"/>
    <property type="match status" value="1"/>
</dbReference>
<feature type="domain" description="Alanine racemase C-terminal" evidence="7">
    <location>
        <begin position="230"/>
        <end position="356"/>
    </location>
</feature>
<reference evidence="8 9" key="1">
    <citation type="submission" date="2014-08" db="EMBL/GenBank/DDBJ databases">
        <title>Complete genome sequence of Corynebacterium phocae M408/89/1(T)(=DSM 44612(T)), isolated from the common seal (Phoca vitulina).</title>
        <authorList>
            <person name="Ruckert C."/>
            <person name="Albersmeier A."/>
            <person name="Winkler A."/>
            <person name="Kalinowski J."/>
        </authorList>
    </citation>
    <scope>NUCLEOTIDE SEQUENCE [LARGE SCALE GENOMIC DNA]</scope>
    <source>
        <strain evidence="8 9">M408/89/1</strain>
    </source>
</reference>
<keyword evidence="9" id="KW-1185">Reference proteome</keyword>
<dbReference type="GO" id="GO:0030632">
    <property type="term" value="P:D-alanine biosynthetic process"/>
    <property type="evidence" value="ECO:0007669"/>
    <property type="project" value="UniProtKB-UniRule"/>
</dbReference>
<dbReference type="KEGG" id="cpho:CPHO_10175"/>
<comment type="similarity">
    <text evidence="4">Belongs to the alanine racemase family.</text>
</comment>
<dbReference type="PRINTS" id="PR00992">
    <property type="entry name" value="ALARACEMASE"/>
</dbReference>
<evidence type="ECO:0000256" key="2">
    <source>
        <dbReference type="ARBA" id="ARBA00022898"/>
    </source>
</evidence>
<dbReference type="EMBL" id="CP009249">
    <property type="protein sequence ID" value="APT93194.1"/>
    <property type="molecule type" value="Genomic_DNA"/>
</dbReference>
<dbReference type="CDD" id="cd00430">
    <property type="entry name" value="PLPDE_III_AR"/>
    <property type="match status" value="1"/>
</dbReference>
<dbReference type="STRING" id="161895.CPHO_10175"/>
<dbReference type="PANTHER" id="PTHR30511:SF0">
    <property type="entry name" value="ALANINE RACEMASE, CATABOLIC-RELATED"/>
    <property type="match status" value="1"/>
</dbReference>
<dbReference type="InterPro" id="IPR000821">
    <property type="entry name" value="Ala_racemase"/>
</dbReference>
<dbReference type="Proteomes" id="UP000185491">
    <property type="component" value="Chromosome"/>
</dbReference>
<evidence type="ECO:0000259" key="7">
    <source>
        <dbReference type="SMART" id="SM01005"/>
    </source>
</evidence>
<evidence type="ECO:0000256" key="3">
    <source>
        <dbReference type="ARBA" id="ARBA00023235"/>
    </source>
</evidence>
<dbReference type="InterPro" id="IPR011079">
    <property type="entry name" value="Ala_racemase_C"/>
</dbReference>
<comment type="catalytic activity">
    <reaction evidence="4">
        <text>L-alanine = D-alanine</text>
        <dbReference type="Rhea" id="RHEA:20249"/>
        <dbReference type="ChEBI" id="CHEBI:57416"/>
        <dbReference type="ChEBI" id="CHEBI:57972"/>
        <dbReference type="EC" id="5.1.1.1"/>
    </reaction>
</comment>
<gene>
    <name evidence="8" type="ORF">CPHO_10175</name>
</gene>
<dbReference type="Gene3D" id="2.40.37.10">
    <property type="entry name" value="Lyase, Ornithine Decarboxylase, Chain A, domain 1"/>
    <property type="match status" value="1"/>
</dbReference>
<keyword evidence="3 4" id="KW-0413">Isomerase</keyword>
<comment type="pathway">
    <text evidence="4">Amino-acid biosynthesis; D-alanine biosynthesis; D-alanine from L-alanine: step 1/1.</text>
</comment>
<dbReference type="InterPro" id="IPR009006">
    <property type="entry name" value="Ala_racemase/Decarboxylase_C"/>
</dbReference>
<feature type="binding site" evidence="4 6">
    <location>
        <position position="124"/>
    </location>
    <ligand>
        <name>substrate</name>
    </ligand>
</feature>
<name>A0A1L7D4W9_9CORY</name>
<dbReference type="UniPathway" id="UPA00042">
    <property type="reaction ID" value="UER00497"/>
</dbReference>
<evidence type="ECO:0000313" key="9">
    <source>
        <dbReference type="Proteomes" id="UP000185491"/>
    </source>
</evidence>
<dbReference type="EC" id="5.1.1.1" evidence="4"/>
<dbReference type="PROSITE" id="PS00395">
    <property type="entry name" value="ALANINE_RACEMASE"/>
    <property type="match status" value="1"/>
</dbReference>
<dbReference type="SUPFAM" id="SSF51419">
    <property type="entry name" value="PLP-binding barrel"/>
    <property type="match status" value="1"/>
</dbReference>
<evidence type="ECO:0000256" key="1">
    <source>
        <dbReference type="ARBA" id="ARBA00001933"/>
    </source>
</evidence>
<dbReference type="GO" id="GO:0008784">
    <property type="term" value="F:alanine racemase activity"/>
    <property type="evidence" value="ECO:0007669"/>
    <property type="project" value="UniProtKB-UniRule"/>
</dbReference>
<feature type="modified residue" description="N6-(pyridoxal phosphate)lysine" evidence="4 5">
    <location>
        <position position="33"/>
    </location>
</feature>
<sequence length="361" mass="37987">MLETVIDTSAVARNVAAIKASLSPGTQLMCVVKADAYGHGVRELVPVMEAAGADALGVATLAEARAVKESGRTSLPVLAWIWSPEEELTPGIDLAVSSLAQAKAVSRTGFPIRVYIKVETGMHRAGLDREEWPEVFGLLRDAPNVAVLGIMSHLACADEPGNPHNDVQAREFAAAVESARAAGLNCAINHLANTAATLTRPDLHFQMVRVGLGCYGLEPIEGLEHGLEPAMTWRSRVVAVKPLKAGEGTSYGLTHCAAADGFVANVPVGYADGLPRGVQGALKVGIGGKLYEQVGRVCMDQIVVDLGTNPHAVRAFDTAVIFGKGGMSATELANVSGTINYEIVCRPTGRTQRKYIGDSRA</sequence>
<evidence type="ECO:0000256" key="6">
    <source>
        <dbReference type="PIRSR" id="PIRSR600821-52"/>
    </source>
</evidence>
<organism evidence="8 9">
    <name type="scientific">Corynebacterium phocae</name>
    <dbReference type="NCBI Taxonomy" id="161895"/>
    <lineage>
        <taxon>Bacteria</taxon>
        <taxon>Bacillati</taxon>
        <taxon>Actinomycetota</taxon>
        <taxon>Actinomycetes</taxon>
        <taxon>Mycobacteriales</taxon>
        <taxon>Corynebacteriaceae</taxon>
        <taxon>Corynebacterium</taxon>
    </lineage>
</organism>
<feature type="active site" description="Proton acceptor; specific for D-alanine" evidence="4">
    <location>
        <position position="33"/>
    </location>
</feature>
<dbReference type="GO" id="GO:0030170">
    <property type="term" value="F:pyridoxal phosphate binding"/>
    <property type="evidence" value="ECO:0007669"/>
    <property type="project" value="UniProtKB-UniRule"/>
</dbReference>
<proteinExistence type="inferred from homology"/>
<dbReference type="GO" id="GO:0005829">
    <property type="term" value="C:cytosol"/>
    <property type="evidence" value="ECO:0007669"/>
    <property type="project" value="TreeGrafter"/>
</dbReference>